<feature type="domain" description="HAMP" evidence="13">
    <location>
        <begin position="185"/>
        <end position="240"/>
    </location>
</feature>
<dbReference type="Gene3D" id="1.10.287.130">
    <property type="match status" value="1"/>
</dbReference>
<keyword evidence="8 11" id="KW-1133">Transmembrane helix</keyword>
<dbReference type="InterPro" id="IPR050428">
    <property type="entry name" value="TCS_sensor_his_kinase"/>
</dbReference>
<dbReference type="CDD" id="cd06225">
    <property type="entry name" value="HAMP"/>
    <property type="match status" value="1"/>
</dbReference>
<dbReference type="InterPro" id="IPR004358">
    <property type="entry name" value="Sig_transdc_His_kin-like_C"/>
</dbReference>
<dbReference type="SMART" id="SM00304">
    <property type="entry name" value="HAMP"/>
    <property type="match status" value="1"/>
</dbReference>
<evidence type="ECO:0000256" key="11">
    <source>
        <dbReference type="SAM" id="Phobius"/>
    </source>
</evidence>
<dbReference type="PROSITE" id="PS50885">
    <property type="entry name" value="HAMP"/>
    <property type="match status" value="1"/>
</dbReference>
<evidence type="ECO:0000256" key="7">
    <source>
        <dbReference type="ARBA" id="ARBA00022777"/>
    </source>
</evidence>
<gene>
    <name evidence="14" type="ORF">LZ24_00446</name>
</gene>
<evidence type="ECO:0000256" key="10">
    <source>
        <dbReference type="ARBA" id="ARBA00023136"/>
    </source>
</evidence>
<dbReference type="SMART" id="SM00387">
    <property type="entry name" value="HATPase_c"/>
    <property type="match status" value="1"/>
</dbReference>
<dbReference type="SMART" id="SM00388">
    <property type="entry name" value="HisKA"/>
    <property type="match status" value="1"/>
</dbReference>
<dbReference type="CDD" id="cd00082">
    <property type="entry name" value="HisKA"/>
    <property type="match status" value="1"/>
</dbReference>
<comment type="catalytic activity">
    <reaction evidence="1">
        <text>ATP + protein L-histidine = ADP + protein N-phospho-L-histidine.</text>
        <dbReference type="EC" id="2.7.13.3"/>
    </reaction>
</comment>
<keyword evidence="10 11" id="KW-0472">Membrane</keyword>
<dbReference type="PANTHER" id="PTHR45436:SF15">
    <property type="entry name" value="SENSOR HISTIDINE KINASE CUSS"/>
    <property type="match status" value="1"/>
</dbReference>
<dbReference type="FunFam" id="3.30.565.10:FF:000006">
    <property type="entry name" value="Sensor histidine kinase WalK"/>
    <property type="match status" value="1"/>
</dbReference>
<dbReference type="InterPro" id="IPR003660">
    <property type="entry name" value="HAMP_dom"/>
</dbReference>
<feature type="transmembrane region" description="Helical" evidence="11">
    <location>
        <begin position="165"/>
        <end position="184"/>
    </location>
</feature>
<dbReference type="InterPro" id="IPR036097">
    <property type="entry name" value="HisK_dim/P_sf"/>
</dbReference>
<keyword evidence="4" id="KW-0597">Phosphoprotein</keyword>
<proteinExistence type="predicted"/>
<dbReference type="AlphaFoldDB" id="A0A562S7Y1"/>
<keyword evidence="9" id="KW-0902">Two-component regulatory system</keyword>
<evidence type="ECO:0000256" key="2">
    <source>
        <dbReference type="ARBA" id="ARBA00004141"/>
    </source>
</evidence>
<dbReference type="RefSeq" id="WP_144681880.1">
    <property type="nucleotide sequence ID" value="NZ_VLLC01000002.1"/>
</dbReference>
<sequence>MHRLFIKLFFGFLAFTLASMALSVILAFTASKGPWSEHRQRVRHERQEMFRLSVELYGYGAAAVLKDEGLGGYLTYRQHFLERMRTRTWLLYPDHLTVSGDPLPDQVQNILQKLPGEKTSRVAVLENELLVLTEFSHREERWIMVALVPLPPHAERLMFRFPKDLGIRFWSSIFLAVILCWAIARHITGPIARLRFATRNVAAGNLSVRVAPDMGNRKDELGLLARDFDTMTGRMADLLNARDRLLRDISHELRSPLARMAVALELARKGGGDVGALGRMEMEMERLNTMIGEILTLARLSSGSGEDVPFEKVNFSSLVMDVVADADFEAQGQSRSVVFSGEGEIILEGSPTLLHRAVENVIRNALRHTPEEGEVEVSLSLEEENEALLRVSDPGPGVPEKDLPRIFEPFYRVHDDRDRRTGGVGLGLAITGQAIRRHGGSIRAVNHEGGFSVNIRLPVKTAGAFPAAVGMSMD</sequence>
<keyword evidence="5" id="KW-0808">Transferase</keyword>
<dbReference type="PROSITE" id="PS50109">
    <property type="entry name" value="HIS_KIN"/>
    <property type="match status" value="1"/>
</dbReference>
<dbReference type="PRINTS" id="PR00344">
    <property type="entry name" value="BCTRLSENSOR"/>
</dbReference>
<keyword evidence="6 11" id="KW-0812">Transmembrane</keyword>
<evidence type="ECO:0000259" key="13">
    <source>
        <dbReference type="PROSITE" id="PS50885"/>
    </source>
</evidence>
<evidence type="ECO:0000256" key="6">
    <source>
        <dbReference type="ARBA" id="ARBA00022692"/>
    </source>
</evidence>
<dbReference type="SUPFAM" id="SSF158472">
    <property type="entry name" value="HAMP domain-like"/>
    <property type="match status" value="1"/>
</dbReference>
<evidence type="ECO:0000313" key="14">
    <source>
        <dbReference type="EMBL" id="TWI76824.1"/>
    </source>
</evidence>
<dbReference type="PANTHER" id="PTHR45436">
    <property type="entry name" value="SENSOR HISTIDINE KINASE YKOH"/>
    <property type="match status" value="1"/>
</dbReference>
<evidence type="ECO:0000256" key="9">
    <source>
        <dbReference type="ARBA" id="ARBA00023012"/>
    </source>
</evidence>
<dbReference type="OrthoDB" id="9815202at2"/>
<dbReference type="Gene3D" id="1.10.8.500">
    <property type="entry name" value="HAMP domain in histidine kinase"/>
    <property type="match status" value="1"/>
</dbReference>
<name>A0A562S7Y1_9BACT</name>
<dbReference type="GO" id="GO:0005886">
    <property type="term" value="C:plasma membrane"/>
    <property type="evidence" value="ECO:0007669"/>
    <property type="project" value="TreeGrafter"/>
</dbReference>
<comment type="subcellular location">
    <subcellularLocation>
        <location evidence="2">Membrane</location>
        <topology evidence="2">Multi-pass membrane protein</topology>
    </subcellularLocation>
</comment>
<dbReference type="InterPro" id="IPR003594">
    <property type="entry name" value="HATPase_dom"/>
</dbReference>
<dbReference type="GO" id="GO:0000155">
    <property type="term" value="F:phosphorelay sensor kinase activity"/>
    <property type="evidence" value="ECO:0007669"/>
    <property type="project" value="InterPro"/>
</dbReference>
<comment type="caution">
    <text evidence="14">The sequence shown here is derived from an EMBL/GenBank/DDBJ whole genome shotgun (WGS) entry which is preliminary data.</text>
</comment>
<organism evidence="14 15">
    <name type="scientific">Desulfobotulus alkaliphilus</name>
    <dbReference type="NCBI Taxonomy" id="622671"/>
    <lineage>
        <taxon>Bacteria</taxon>
        <taxon>Pseudomonadati</taxon>
        <taxon>Thermodesulfobacteriota</taxon>
        <taxon>Desulfobacteria</taxon>
        <taxon>Desulfobacterales</taxon>
        <taxon>Desulfobacteraceae</taxon>
        <taxon>Desulfobotulus</taxon>
    </lineage>
</organism>
<evidence type="ECO:0000256" key="1">
    <source>
        <dbReference type="ARBA" id="ARBA00000085"/>
    </source>
</evidence>
<protein>
    <recommendedName>
        <fullName evidence="3">histidine kinase</fullName>
        <ecNumber evidence="3">2.7.13.3</ecNumber>
    </recommendedName>
</protein>
<dbReference type="SUPFAM" id="SSF55874">
    <property type="entry name" value="ATPase domain of HSP90 chaperone/DNA topoisomerase II/histidine kinase"/>
    <property type="match status" value="1"/>
</dbReference>
<dbReference type="InterPro" id="IPR005467">
    <property type="entry name" value="His_kinase_dom"/>
</dbReference>
<dbReference type="Pfam" id="PF02518">
    <property type="entry name" value="HATPase_c"/>
    <property type="match status" value="1"/>
</dbReference>
<dbReference type="Pfam" id="PF00512">
    <property type="entry name" value="HisKA"/>
    <property type="match status" value="1"/>
</dbReference>
<dbReference type="InterPro" id="IPR036890">
    <property type="entry name" value="HATPase_C_sf"/>
</dbReference>
<keyword evidence="15" id="KW-1185">Reference proteome</keyword>
<dbReference type="SUPFAM" id="SSF47384">
    <property type="entry name" value="Homodimeric domain of signal transducing histidine kinase"/>
    <property type="match status" value="1"/>
</dbReference>
<accession>A0A562S7Y1</accession>
<evidence type="ECO:0000259" key="12">
    <source>
        <dbReference type="PROSITE" id="PS50109"/>
    </source>
</evidence>
<keyword evidence="7 14" id="KW-0418">Kinase</keyword>
<reference evidence="14 15" key="1">
    <citation type="submission" date="2019-07" db="EMBL/GenBank/DDBJ databases">
        <title>Genome sequencing of 100 strains of the haloalkaliphilic chemolithoautotrophic sulfur-oxidizing bacterium Thioalkalivibrio.</title>
        <authorList>
            <person name="Muyzer G."/>
        </authorList>
    </citation>
    <scope>NUCLEOTIDE SEQUENCE [LARGE SCALE GENOMIC DNA]</scope>
    <source>
        <strain evidence="14 15">ASO4-4</strain>
    </source>
</reference>
<dbReference type="Pfam" id="PF00672">
    <property type="entry name" value="HAMP"/>
    <property type="match status" value="1"/>
</dbReference>
<evidence type="ECO:0000313" key="15">
    <source>
        <dbReference type="Proteomes" id="UP000318307"/>
    </source>
</evidence>
<dbReference type="Proteomes" id="UP000318307">
    <property type="component" value="Unassembled WGS sequence"/>
</dbReference>
<feature type="domain" description="Histidine kinase" evidence="12">
    <location>
        <begin position="248"/>
        <end position="461"/>
    </location>
</feature>
<evidence type="ECO:0000256" key="4">
    <source>
        <dbReference type="ARBA" id="ARBA00022553"/>
    </source>
</evidence>
<evidence type="ECO:0000256" key="8">
    <source>
        <dbReference type="ARBA" id="ARBA00022989"/>
    </source>
</evidence>
<evidence type="ECO:0000256" key="3">
    <source>
        <dbReference type="ARBA" id="ARBA00012438"/>
    </source>
</evidence>
<dbReference type="EC" id="2.7.13.3" evidence="3"/>
<dbReference type="Gene3D" id="3.30.565.10">
    <property type="entry name" value="Histidine kinase-like ATPase, C-terminal domain"/>
    <property type="match status" value="1"/>
</dbReference>
<evidence type="ECO:0000256" key="5">
    <source>
        <dbReference type="ARBA" id="ARBA00022679"/>
    </source>
</evidence>
<dbReference type="InterPro" id="IPR003661">
    <property type="entry name" value="HisK_dim/P_dom"/>
</dbReference>
<dbReference type="EMBL" id="VLLC01000002">
    <property type="protein sequence ID" value="TWI76824.1"/>
    <property type="molecule type" value="Genomic_DNA"/>
</dbReference>